<reference evidence="1 2" key="1">
    <citation type="submission" date="2020-02" db="EMBL/GenBank/DDBJ databases">
        <title>Genome sequences of Thiorhodococcus mannitoliphagus and Thiorhodococcus minor, purple sulfur photosynthetic bacteria in the gammaproteobacterial family, Chromatiaceae.</title>
        <authorList>
            <person name="Aviles F.A."/>
            <person name="Meyer T.E."/>
            <person name="Kyndt J.A."/>
        </authorList>
    </citation>
    <scope>NUCLEOTIDE SEQUENCE [LARGE SCALE GENOMIC DNA]</scope>
    <source>
        <strain evidence="1 2">DSM 11518</strain>
    </source>
</reference>
<gene>
    <name evidence="1" type="ORF">G3446_03040</name>
</gene>
<accession>A0A6M0JVE8</accession>
<keyword evidence="2" id="KW-1185">Reference proteome</keyword>
<evidence type="ECO:0000313" key="2">
    <source>
        <dbReference type="Proteomes" id="UP000483379"/>
    </source>
</evidence>
<sequence length="410" mass="44680">MRQLIKLLSWTLSVLLTLMLGIALLVALDSRPRIPETALTPAERTWVKQWISANRPSARPSSGINALSLTEREASLLLNGLLERMAQGGADLTLRDGAAELSASLRLPLDQVTSYLNVRLRLVEDAKLLRIESAKVAGLPIPAALAQTLAEQALGAVERAQVVKTLDLEEGAIHLSYAWRPHMLEHLGSGFVPEDELPDVLGAQERLHAIAQDWPRRQPITLARLLSALLAEEGDDPVAANRAAILALAAYVNGRIIRDPSEAGTKKVARPRPVALRGRRDLSQHFMTSAALTVEGNDALSNLIGWLKEVSDSDGGSGFSFADMTANRAGIRFARLATESPAGARRLQRLARSGLSEEDFMPEIDGLPEGMSHRSFVRDFGDPGGQAYKRMILNIDERIESRPLFRRSAG</sequence>
<dbReference type="RefSeq" id="WP_164450921.1">
    <property type="nucleotide sequence ID" value="NZ_JAAIJQ010000005.1"/>
</dbReference>
<dbReference type="Proteomes" id="UP000483379">
    <property type="component" value="Unassembled WGS sequence"/>
</dbReference>
<protein>
    <submittedName>
        <fullName evidence="1">Uncharacterized protein</fullName>
    </submittedName>
</protein>
<dbReference type="EMBL" id="JAAIJQ010000005">
    <property type="protein sequence ID" value="NEV60881.1"/>
    <property type="molecule type" value="Genomic_DNA"/>
</dbReference>
<proteinExistence type="predicted"/>
<name>A0A6M0JVE8_9GAMM</name>
<evidence type="ECO:0000313" key="1">
    <source>
        <dbReference type="EMBL" id="NEV60881.1"/>
    </source>
</evidence>
<comment type="caution">
    <text evidence="1">The sequence shown here is derived from an EMBL/GenBank/DDBJ whole genome shotgun (WGS) entry which is preliminary data.</text>
</comment>
<dbReference type="AlphaFoldDB" id="A0A6M0JVE8"/>
<organism evidence="1 2">
    <name type="scientific">Thiorhodococcus minor</name>
    <dbReference type="NCBI Taxonomy" id="57489"/>
    <lineage>
        <taxon>Bacteria</taxon>
        <taxon>Pseudomonadati</taxon>
        <taxon>Pseudomonadota</taxon>
        <taxon>Gammaproteobacteria</taxon>
        <taxon>Chromatiales</taxon>
        <taxon>Chromatiaceae</taxon>
        <taxon>Thiorhodococcus</taxon>
    </lineage>
</organism>